<dbReference type="GO" id="GO:0005840">
    <property type="term" value="C:ribosome"/>
    <property type="evidence" value="ECO:0007669"/>
    <property type="project" value="UniProtKB-KW"/>
</dbReference>
<accession>A0A1F8APH6</accession>
<keyword evidence="4 7" id="KW-0689">Ribosomal protein</keyword>
<dbReference type="PIRSF" id="PIRSF002131">
    <property type="entry name" value="Ribosomal_S11"/>
    <property type="match status" value="1"/>
</dbReference>
<dbReference type="GO" id="GO:1990904">
    <property type="term" value="C:ribonucleoprotein complex"/>
    <property type="evidence" value="ECO:0007669"/>
    <property type="project" value="UniProtKB-KW"/>
</dbReference>
<keyword evidence="2 7" id="KW-0699">rRNA-binding</keyword>
<evidence type="ECO:0000313" key="10">
    <source>
        <dbReference type="Proteomes" id="UP000178603"/>
    </source>
</evidence>
<evidence type="ECO:0000256" key="8">
    <source>
        <dbReference type="RuleBase" id="RU003629"/>
    </source>
</evidence>
<evidence type="ECO:0000256" key="3">
    <source>
        <dbReference type="ARBA" id="ARBA00022884"/>
    </source>
</evidence>
<dbReference type="SUPFAM" id="SSF53137">
    <property type="entry name" value="Translational machinery components"/>
    <property type="match status" value="1"/>
</dbReference>
<name>A0A1F8APH6_9BACT</name>
<dbReference type="InterPro" id="IPR001971">
    <property type="entry name" value="Ribosomal_uS11"/>
</dbReference>
<dbReference type="EMBL" id="MGGW01000021">
    <property type="protein sequence ID" value="OGM53656.1"/>
    <property type="molecule type" value="Genomic_DNA"/>
</dbReference>
<evidence type="ECO:0000256" key="1">
    <source>
        <dbReference type="ARBA" id="ARBA00006194"/>
    </source>
</evidence>
<protein>
    <recommendedName>
        <fullName evidence="6 7">Small ribosomal subunit protein uS11</fullName>
    </recommendedName>
</protein>
<reference evidence="9 10" key="1">
    <citation type="journal article" date="2016" name="Nat. Commun.">
        <title>Thousands of microbial genomes shed light on interconnected biogeochemical processes in an aquifer system.</title>
        <authorList>
            <person name="Anantharaman K."/>
            <person name="Brown C.T."/>
            <person name="Hug L.A."/>
            <person name="Sharon I."/>
            <person name="Castelle C.J."/>
            <person name="Probst A.J."/>
            <person name="Thomas B.C."/>
            <person name="Singh A."/>
            <person name="Wilkins M.J."/>
            <person name="Karaoz U."/>
            <person name="Brodie E.L."/>
            <person name="Williams K.H."/>
            <person name="Hubbard S.S."/>
            <person name="Banfield J.F."/>
        </authorList>
    </citation>
    <scope>NUCLEOTIDE SEQUENCE [LARGE SCALE GENOMIC DNA]</scope>
</reference>
<dbReference type="GO" id="GO:0003735">
    <property type="term" value="F:structural constituent of ribosome"/>
    <property type="evidence" value="ECO:0007669"/>
    <property type="project" value="InterPro"/>
</dbReference>
<evidence type="ECO:0000256" key="2">
    <source>
        <dbReference type="ARBA" id="ARBA00022730"/>
    </source>
</evidence>
<organism evidence="9 10">
    <name type="scientific">Candidatus Woesebacteria bacterium RIFCSPHIGHO2_12_FULL_41_24</name>
    <dbReference type="NCBI Taxonomy" id="1802510"/>
    <lineage>
        <taxon>Bacteria</taxon>
        <taxon>Candidatus Woeseibacteriota</taxon>
    </lineage>
</organism>
<comment type="subunit">
    <text evidence="7">Part of the 30S ribosomal subunit. Interacts with proteins S7 and S18. Binds to IF-3.</text>
</comment>
<dbReference type="GO" id="GO:0006412">
    <property type="term" value="P:translation"/>
    <property type="evidence" value="ECO:0007669"/>
    <property type="project" value="UniProtKB-UniRule"/>
</dbReference>
<gene>
    <name evidence="7" type="primary">rpsK</name>
    <name evidence="9" type="ORF">A3E44_02125</name>
</gene>
<sequence>MPAKKKIDTAKVFIAASFNNTLVNITDDGGNSLIWGSAGSSGFKGTRKATPYAATTAVEKVVSQARDQLGVKEVEVYIKGPGAGRDAALRAIRASGLKISMIADVTPVPHDGPRPKKRRRS</sequence>
<comment type="caution">
    <text evidence="9">The sequence shown here is derived from an EMBL/GenBank/DDBJ whole genome shotgun (WGS) entry which is preliminary data.</text>
</comment>
<dbReference type="NCBIfam" id="NF003698">
    <property type="entry name" value="PRK05309.1"/>
    <property type="match status" value="1"/>
</dbReference>
<dbReference type="AlphaFoldDB" id="A0A1F8APH6"/>
<comment type="similarity">
    <text evidence="1 7 8">Belongs to the universal ribosomal protein uS11 family.</text>
</comment>
<dbReference type="PANTHER" id="PTHR11759">
    <property type="entry name" value="40S RIBOSOMAL PROTEIN S14/30S RIBOSOMAL PROTEIN S11"/>
    <property type="match status" value="1"/>
</dbReference>
<dbReference type="HAMAP" id="MF_01310">
    <property type="entry name" value="Ribosomal_uS11"/>
    <property type="match status" value="1"/>
</dbReference>
<dbReference type="InterPro" id="IPR018102">
    <property type="entry name" value="Ribosomal_uS11_CS"/>
</dbReference>
<keyword evidence="3 7" id="KW-0694">RNA-binding</keyword>
<dbReference type="Pfam" id="PF00411">
    <property type="entry name" value="Ribosomal_S11"/>
    <property type="match status" value="1"/>
</dbReference>
<evidence type="ECO:0000256" key="4">
    <source>
        <dbReference type="ARBA" id="ARBA00022980"/>
    </source>
</evidence>
<dbReference type="GO" id="GO:0019843">
    <property type="term" value="F:rRNA binding"/>
    <property type="evidence" value="ECO:0007669"/>
    <property type="project" value="UniProtKB-UniRule"/>
</dbReference>
<evidence type="ECO:0000256" key="7">
    <source>
        <dbReference type="HAMAP-Rule" id="MF_01310"/>
    </source>
</evidence>
<keyword evidence="5 7" id="KW-0687">Ribonucleoprotein</keyword>
<evidence type="ECO:0000256" key="5">
    <source>
        <dbReference type="ARBA" id="ARBA00023274"/>
    </source>
</evidence>
<evidence type="ECO:0000313" key="9">
    <source>
        <dbReference type="EMBL" id="OGM53656.1"/>
    </source>
</evidence>
<comment type="function">
    <text evidence="7">Located on the platform of the 30S subunit, it bridges several disparate RNA helices of the 16S rRNA. Forms part of the Shine-Dalgarno cleft in the 70S ribosome.</text>
</comment>
<dbReference type="Gene3D" id="3.30.420.80">
    <property type="entry name" value="Ribosomal protein S11"/>
    <property type="match status" value="1"/>
</dbReference>
<dbReference type="NCBIfam" id="TIGR03632">
    <property type="entry name" value="uS11_bact"/>
    <property type="match status" value="1"/>
</dbReference>
<dbReference type="InterPro" id="IPR036967">
    <property type="entry name" value="Ribosomal_uS11_sf"/>
</dbReference>
<evidence type="ECO:0000256" key="6">
    <source>
        <dbReference type="ARBA" id="ARBA00035160"/>
    </source>
</evidence>
<dbReference type="InterPro" id="IPR019981">
    <property type="entry name" value="Ribosomal_uS11_bac-type"/>
</dbReference>
<dbReference type="Proteomes" id="UP000178603">
    <property type="component" value="Unassembled WGS sequence"/>
</dbReference>
<dbReference type="PROSITE" id="PS00054">
    <property type="entry name" value="RIBOSOMAL_S11"/>
    <property type="match status" value="1"/>
</dbReference>
<proteinExistence type="inferred from homology"/>